<evidence type="ECO:0000256" key="5">
    <source>
        <dbReference type="ARBA" id="ARBA00023125"/>
    </source>
</evidence>
<feature type="DNA-binding region" description="OmpR/PhoB-type" evidence="9">
    <location>
        <begin position="130"/>
        <end position="226"/>
    </location>
</feature>
<dbReference type="Pfam" id="PF00486">
    <property type="entry name" value="Trans_reg_C"/>
    <property type="match status" value="1"/>
</dbReference>
<dbReference type="CDD" id="cd00383">
    <property type="entry name" value="trans_reg_C"/>
    <property type="match status" value="1"/>
</dbReference>
<evidence type="ECO:0000313" key="12">
    <source>
        <dbReference type="EMBL" id="QUI25143.1"/>
    </source>
</evidence>
<dbReference type="GO" id="GO:0032993">
    <property type="term" value="C:protein-DNA complex"/>
    <property type="evidence" value="ECO:0007669"/>
    <property type="project" value="TreeGrafter"/>
</dbReference>
<evidence type="ECO:0000256" key="3">
    <source>
        <dbReference type="ARBA" id="ARBA00023012"/>
    </source>
</evidence>
<evidence type="ECO:0000256" key="7">
    <source>
        <dbReference type="ARBA" id="ARBA00024867"/>
    </source>
</evidence>
<sequence>MNILVVEDEKRMREIICDYFEMDGFTVFQAEDGIEAMHLFDKETIDLVLLDIMMPGLDGWSVCRRIRKKSKVLIVILSARSDEDDKLLGFELGADEYVTKPFSPKVLVARVKTLLNRFQTTTNEKENGHGGTIIKNEIKIDQDAYAVKVKDMDIILNRKEYDVLLYLIRNEGIVLNRERIIESIWGYDYIGDGRVVDTNIKTIRKKLGDASKYIHTVVGVGYKFEVTPSCIK</sequence>
<dbReference type="InterPro" id="IPR036388">
    <property type="entry name" value="WH-like_DNA-bd_sf"/>
</dbReference>
<reference evidence="12" key="1">
    <citation type="submission" date="2020-07" db="EMBL/GenBank/DDBJ databases">
        <title>Vallitalea pronyensis genome.</title>
        <authorList>
            <person name="Postec A."/>
        </authorList>
    </citation>
    <scope>NUCLEOTIDE SEQUENCE</scope>
    <source>
        <strain evidence="12">FatNI3</strain>
    </source>
</reference>
<dbReference type="SMART" id="SM00448">
    <property type="entry name" value="REC"/>
    <property type="match status" value="1"/>
</dbReference>
<dbReference type="PANTHER" id="PTHR48111:SF73">
    <property type="entry name" value="ALKALINE PHOSPHATASE SYNTHESIS TRANSCRIPTIONAL REGULATORY PROTEIN PHOP"/>
    <property type="match status" value="1"/>
</dbReference>
<evidence type="ECO:0000256" key="6">
    <source>
        <dbReference type="ARBA" id="ARBA00023163"/>
    </source>
</evidence>
<dbReference type="InterPro" id="IPR011006">
    <property type="entry name" value="CheY-like_superfamily"/>
</dbReference>
<dbReference type="PROSITE" id="PS50110">
    <property type="entry name" value="RESPONSE_REGULATORY"/>
    <property type="match status" value="1"/>
</dbReference>
<evidence type="ECO:0000256" key="9">
    <source>
        <dbReference type="PROSITE-ProRule" id="PRU01091"/>
    </source>
</evidence>
<dbReference type="InterPro" id="IPR016032">
    <property type="entry name" value="Sig_transdc_resp-reg_C-effctor"/>
</dbReference>
<evidence type="ECO:0000256" key="2">
    <source>
        <dbReference type="ARBA" id="ARBA00022553"/>
    </source>
</evidence>
<gene>
    <name evidence="12" type="ORF">HZI73_23860</name>
</gene>
<evidence type="ECO:0000313" key="13">
    <source>
        <dbReference type="Proteomes" id="UP000683246"/>
    </source>
</evidence>
<dbReference type="FunFam" id="1.10.10.10:FF:000018">
    <property type="entry name" value="DNA-binding response regulator ResD"/>
    <property type="match status" value="1"/>
</dbReference>
<dbReference type="GO" id="GO:0000156">
    <property type="term" value="F:phosphorelay response regulator activity"/>
    <property type="evidence" value="ECO:0007669"/>
    <property type="project" value="TreeGrafter"/>
</dbReference>
<dbReference type="EMBL" id="CP058649">
    <property type="protein sequence ID" value="QUI25143.1"/>
    <property type="molecule type" value="Genomic_DNA"/>
</dbReference>
<protein>
    <recommendedName>
        <fullName evidence="1">Stage 0 sporulation protein A homolog</fullName>
    </recommendedName>
</protein>
<keyword evidence="13" id="KW-1185">Reference proteome</keyword>
<feature type="domain" description="Response regulatory" evidence="10">
    <location>
        <begin position="2"/>
        <end position="115"/>
    </location>
</feature>
<dbReference type="SUPFAM" id="SSF52172">
    <property type="entry name" value="CheY-like"/>
    <property type="match status" value="1"/>
</dbReference>
<dbReference type="Gene3D" id="3.40.50.2300">
    <property type="match status" value="1"/>
</dbReference>
<dbReference type="Gene3D" id="1.10.10.10">
    <property type="entry name" value="Winged helix-like DNA-binding domain superfamily/Winged helix DNA-binding domain"/>
    <property type="match status" value="1"/>
</dbReference>
<dbReference type="SUPFAM" id="SSF46894">
    <property type="entry name" value="C-terminal effector domain of the bipartite response regulators"/>
    <property type="match status" value="1"/>
</dbReference>
<dbReference type="GO" id="GO:0000976">
    <property type="term" value="F:transcription cis-regulatory region binding"/>
    <property type="evidence" value="ECO:0007669"/>
    <property type="project" value="TreeGrafter"/>
</dbReference>
<evidence type="ECO:0000256" key="1">
    <source>
        <dbReference type="ARBA" id="ARBA00018672"/>
    </source>
</evidence>
<feature type="modified residue" description="4-aspartylphosphate" evidence="8">
    <location>
        <position position="51"/>
    </location>
</feature>
<dbReference type="InterPro" id="IPR001789">
    <property type="entry name" value="Sig_transdc_resp-reg_receiver"/>
</dbReference>
<evidence type="ECO:0000256" key="8">
    <source>
        <dbReference type="PROSITE-ProRule" id="PRU00169"/>
    </source>
</evidence>
<name>A0A8J8MPR8_9FIRM</name>
<proteinExistence type="predicted"/>
<dbReference type="Pfam" id="PF00072">
    <property type="entry name" value="Response_reg"/>
    <property type="match status" value="1"/>
</dbReference>
<dbReference type="PROSITE" id="PS51755">
    <property type="entry name" value="OMPR_PHOB"/>
    <property type="match status" value="1"/>
</dbReference>
<keyword evidence="3" id="KW-0902">Two-component regulatory system</keyword>
<dbReference type="Proteomes" id="UP000683246">
    <property type="component" value="Chromosome"/>
</dbReference>
<evidence type="ECO:0000259" key="10">
    <source>
        <dbReference type="PROSITE" id="PS50110"/>
    </source>
</evidence>
<keyword evidence="4" id="KW-0805">Transcription regulation</keyword>
<dbReference type="InterPro" id="IPR001867">
    <property type="entry name" value="OmpR/PhoB-type_DNA-bd"/>
</dbReference>
<keyword evidence="5 9" id="KW-0238">DNA-binding</keyword>
<keyword evidence="6" id="KW-0804">Transcription</keyword>
<evidence type="ECO:0000256" key="4">
    <source>
        <dbReference type="ARBA" id="ARBA00023015"/>
    </source>
</evidence>
<comment type="function">
    <text evidence="7">May play the central regulatory role in sporulation. It may be an element of the effector pathway responsible for the activation of sporulation genes in response to nutritional stress. Spo0A may act in concert with spo0H (a sigma factor) to control the expression of some genes that are critical to the sporulation process.</text>
</comment>
<dbReference type="Gene3D" id="6.10.250.690">
    <property type="match status" value="1"/>
</dbReference>
<dbReference type="KEGG" id="vpy:HZI73_23860"/>
<dbReference type="GO" id="GO:0005829">
    <property type="term" value="C:cytosol"/>
    <property type="evidence" value="ECO:0007669"/>
    <property type="project" value="TreeGrafter"/>
</dbReference>
<dbReference type="FunFam" id="3.40.50.2300:FF:000001">
    <property type="entry name" value="DNA-binding response regulator PhoB"/>
    <property type="match status" value="1"/>
</dbReference>
<dbReference type="AlphaFoldDB" id="A0A8J8MPR8"/>
<dbReference type="RefSeq" id="WP_212695843.1">
    <property type="nucleotide sequence ID" value="NZ_CP058649.1"/>
</dbReference>
<keyword evidence="2 8" id="KW-0597">Phosphoprotein</keyword>
<feature type="domain" description="OmpR/PhoB-type" evidence="11">
    <location>
        <begin position="130"/>
        <end position="226"/>
    </location>
</feature>
<dbReference type="CDD" id="cd17574">
    <property type="entry name" value="REC_OmpR"/>
    <property type="match status" value="1"/>
</dbReference>
<dbReference type="PANTHER" id="PTHR48111">
    <property type="entry name" value="REGULATOR OF RPOS"/>
    <property type="match status" value="1"/>
</dbReference>
<evidence type="ECO:0000259" key="11">
    <source>
        <dbReference type="PROSITE" id="PS51755"/>
    </source>
</evidence>
<organism evidence="12 13">
    <name type="scientific">Vallitalea pronyensis</name>
    <dbReference type="NCBI Taxonomy" id="1348613"/>
    <lineage>
        <taxon>Bacteria</taxon>
        <taxon>Bacillati</taxon>
        <taxon>Bacillota</taxon>
        <taxon>Clostridia</taxon>
        <taxon>Lachnospirales</taxon>
        <taxon>Vallitaleaceae</taxon>
        <taxon>Vallitalea</taxon>
    </lineage>
</organism>
<dbReference type="InterPro" id="IPR039420">
    <property type="entry name" value="WalR-like"/>
</dbReference>
<dbReference type="GO" id="GO:0006355">
    <property type="term" value="P:regulation of DNA-templated transcription"/>
    <property type="evidence" value="ECO:0007669"/>
    <property type="project" value="InterPro"/>
</dbReference>
<accession>A0A8J8MPR8</accession>
<dbReference type="SMART" id="SM00862">
    <property type="entry name" value="Trans_reg_C"/>
    <property type="match status" value="1"/>
</dbReference>